<name>A0A9P6XW75_9FUNG</name>
<proteinExistence type="predicted"/>
<keyword evidence="2" id="KW-1185">Reference proteome</keyword>
<gene>
    <name evidence="1" type="ORF">G6F50_015851</name>
</gene>
<dbReference type="Proteomes" id="UP000740926">
    <property type="component" value="Unassembled WGS sequence"/>
</dbReference>
<reference evidence="1 2" key="1">
    <citation type="journal article" date="2020" name="Microb. Genom.">
        <title>Genetic diversity of clinical and environmental Mucorales isolates obtained from an investigation of mucormycosis cases among solid organ transplant recipients.</title>
        <authorList>
            <person name="Nguyen M.H."/>
            <person name="Kaul D."/>
            <person name="Muto C."/>
            <person name="Cheng S.J."/>
            <person name="Richter R.A."/>
            <person name="Bruno V.M."/>
            <person name="Liu G."/>
            <person name="Beyhan S."/>
            <person name="Sundermann A.J."/>
            <person name="Mounaud S."/>
            <person name="Pasculle A.W."/>
            <person name="Nierman W.C."/>
            <person name="Driscoll E."/>
            <person name="Cumbie R."/>
            <person name="Clancy C.J."/>
            <person name="Dupont C.L."/>
        </authorList>
    </citation>
    <scope>NUCLEOTIDE SEQUENCE [LARGE SCALE GENOMIC DNA]</scope>
    <source>
        <strain evidence="1 2">GL24</strain>
    </source>
</reference>
<sequence>MVRDTASRTSTQDGMCDTTASRKLDSEHLLFAFAPLGVVARDLREADQGALVVMDRVDHHVRPEQRAVLAHAPPLRFKATLFAGAGQPLLRQPRFLVAGGVEAREVPAYDFFLRVTLGALRAGIPVGDRAIRMKHINGIVDDTLHKVPVHDVGVVDDHWMWRAGVSVACL</sequence>
<organism evidence="1 2">
    <name type="scientific">Rhizopus delemar</name>
    <dbReference type="NCBI Taxonomy" id="936053"/>
    <lineage>
        <taxon>Eukaryota</taxon>
        <taxon>Fungi</taxon>
        <taxon>Fungi incertae sedis</taxon>
        <taxon>Mucoromycota</taxon>
        <taxon>Mucoromycotina</taxon>
        <taxon>Mucoromycetes</taxon>
        <taxon>Mucorales</taxon>
        <taxon>Mucorineae</taxon>
        <taxon>Rhizopodaceae</taxon>
        <taxon>Rhizopus</taxon>
    </lineage>
</organism>
<evidence type="ECO:0000313" key="2">
    <source>
        <dbReference type="Proteomes" id="UP000740926"/>
    </source>
</evidence>
<evidence type="ECO:0000313" key="1">
    <source>
        <dbReference type="EMBL" id="KAG1533519.1"/>
    </source>
</evidence>
<accession>A0A9P6XW75</accession>
<dbReference type="AlphaFoldDB" id="A0A9P6XW75"/>
<protein>
    <submittedName>
        <fullName evidence="1">Uncharacterized protein</fullName>
    </submittedName>
</protein>
<comment type="caution">
    <text evidence="1">The sequence shown here is derived from an EMBL/GenBank/DDBJ whole genome shotgun (WGS) entry which is preliminary data.</text>
</comment>
<dbReference type="EMBL" id="JAANIU010009227">
    <property type="protein sequence ID" value="KAG1533519.1"/>
    <property type="molecule type" value="Genomic_DNA"/>
</dbReference>